<accession>M2A3U2</accession>
<proteinExistence type="predicted"/>
<dbReference type="RefSeq" id="WP_008661187.1">
    <property type="nucleotide sequence ID" value="NZ_ANMO01000236.1"/>
</dbReference>
<evidence type="ECO:0000256" key="1">
    <source>
        <dbReference type="SAM" id="Phobius"/>
    </source>
</evidence>
<organism evidence="2 3">
    <name type="scientific">Rhodopirellula europaea 6C</name>
    <dbReference type="NCBI Taxonomy" id="1263867"/>
    <lineage>
        <taxon>Bacteria</taxon>
        <taxon>Pseudomonadati</taxon>
        <taxon>Planctomycetota</taxon>
        <taxon>Planctomycetia</taxon>
        <taxon>Pirellulales</taxon>
        <taxon>Pirellulaceae</taxon>
        <taxon>Rhodopirellula</taxon>
    </lineage>
</organism>
<keyword evidence="1" id="KW-0812">Transmembrane</keyword>
<dbReference type="PATRIC" id="fig|1263867.3.peg.5678"/>
<feature type="transmembrane region" description="Helical" evidence="1">
    <location>
        <begin position="142"/>
        <end position="161"/>
    </location>
</feature>
<keyword evidence="1" id="KW-0472">Membrane</keyword>
<dbReference type="PIRSF" id="PIRSF020606">
    <property type="entry name" value="UCP020606"/>
    <property type="match status" value="1"/>
</dbReference>
<evidence type="ECO:0000313" key="3">
    <source>
        <dbReference type="Proteomes" id="UP000011529"/>
    </source>
</evidence>
<gene>
    <name evidence="2" type="ORF">RE6C_05303</name>
</gene>
<reference evidence="2" key="1">
    <citation type="submission" date="2012-11" db="EMBL/GenBank/DDBJ databases">
        <title>Permanent draft genomes of Rhodopirellula europaea strain SH398 and 6C.</title>
        <authorList>
            <person name="Richter M."/>
            <person name="Richter-Heitmann T."/>
            <person name="Frank C."/>
            <person name="Harder J."/>
            <person name="Glockner F.O."/>
        </authorList>
    </citation>
    <scope>NUCLEOTIDE SEQUENCE</scope>
    <source>
        <strain evidence="2">6C</strain>
    </source>
</reference>
<keyword evidence="3" id="KW-1185">Reference proteome</keyword>
<dbReference type="InterPro" id="IPR058534">
    <property type="entry name" value="YjdF"/>
</dbReference>
<feature type="transmembrane region" description="Helical" evidence="1">
    <location>
        <begin position="57"/>
        <end position="77"/>
    </location>
</feature>
<dbReference type="Pfam" id="PF09997">
    <property type="entry name" value="DUF2238"/>
    <property type="match status" value="1"/>
</dbReference>
<evidence type="ECO:0000313" key="2">
    <source>
        <dbReference type="EMBL" id="EMB13926.1"/>
    </source>
</evidence>
<dbReference type="AlphaFoldDB" id="M2A3U2"/>
<protein>
    <submittedName>
        <fullName evidence="2">Uncharacterized conserved protein UCP020606</fullName>
    </submittedName>
</protein>
<sequence>MSLFDRQKIVLLTTFLLMVLSLRNALYPAEQWLQHTPTVLMLLGLLWSTGNARLSPIAFSCAISFIALHIIGARWIYSNVPYDAWWESLTGSSLSKQFDWQRNHYDRLVHFASGCFGVPVAFDWLKQTWDASHPKVSLPKRWGWFLSLCVVMAVGAAYEVLEWQIAMLFSPDQAEAYNGQQGDLWDAQKDLCLAGIGGLAAIGIHWIWSEMRRD</sequence>
<dbReference type="EMBL" id="ANMO01000236">
    <property type="protein sequence ID" value="EMB13926.1"/>
    <property type="molecule type" value="Genomic_DNA"/>
</dbReference>
<keyword evidence="1" id="KW-1133">Transmembrane helix</keyword>
<dbReference type="InterPro" id="IPR014509">
    <property type="entry name" value="YjdF-like"/>
</dbReference>
<feature type="transmembrane region" description="Helical" evidence="1">
    <location>
        <begin position="191"/>
        <end position="208"/>
    </location>
</feature>
<reference evidence="2" key="2">
    <citation type="journal article" date="2013" name="Mar. Genomics">
        <title>Expression of sulfatases in Rhodopirellula baltica and the diversity of sulfatases in the genus Rhodopirellula.</title>
        <authorList>
            <person name="Wegner C.E."/>
            <person name="Richter-Heitmann T."/>
            <person name="Klindworth A."/>
            <person name="Klockow C."/>
            <person name="Richter M."/>
            <person name="Achstetter T."/>
            <person name="Glockner F.O."/>
            <person name="Harder J."/>
        </authorList>
    </citation>
    <scope>NUCLEOTIDE SEQUENCE [LARGE SCALE GENOMIC DNA]</scope>
    <source>
        <strain evidence="2">6C</strain>
    </source>
</reference>
<name>M2A3U2_9BACT</name>
<dbReference type="Proteomes" id="UP000011529">
    <property type="component" value="Unassembled WGS sequence"/>
</dbReference>
<comment type="caution">
    <text evidence="2">The sequence shown here is derived from an EMBL/GenBank/DDBJ whole genome shotgun (WGS) entry which is preliminary data.</text>
</comment>
<feature type="transmembrane region" description="Helical" evidence="1">
    <location>
        <begin position="9"/>
        <end position="26"/>
    </location>
</feature>